<feature type="transmembrane region" description="Helical" evidence="14">
    <location>
        <begin position="365"/>
        <end position="383"/>
    </location>
</feature>
<evidence type="ECO:0000256" key="11">
    <source>
        <dbReference type="ARBA" id="ARBA00044743"/>
    </source>
</evidence>
<comment type="subcellular location">
    <subcellularLocation>
        <location evidence="1 14">Endoplasmic reticulum membrane</location>
        <topology evidence="1 14">Multi-pass membrane protein</topology>
    </subcellularLocation>
</comment>
<organism evidence="15 16">
    <name type="scientific">Plectosphaerella cucumerina</name>
    <dbReference type="NCBI Taxonomy" id="40658"/>
    <lineage>
        <taxon>Eukaryota</taxon>
        <taxon>Fungi</taxon>
        <taxon>Dikarya</taxon>
        <taxon>Ascomycota</taxon>
        <taxon>Pezizomycotina</taxon>
        <taxon>Sordariomycetes</taxon>
        <taxon>Hypocreomycetidae</taxon>
        <taxon>Glomerellales</taxon>
        <taxon>Plectosphaerellaceae</taxon>
        <taxon>Plectosphaerella</taxon>
    </lineage>
</organism>
<evidence type="ECO:0000256" key="14">
    <source>
        <dbReference type="RuleBase" id="RU364047"/>
    </source>
</evidence>
<evidence type="ECO:0000256" key="4">
    <source>
        <dbReference type="ARBA" id="ARBA00015561"/>
    </source>
</evidence>
<dbReference type="EMBL" id="JAGPXD010000002">
    <property type="protein sequence ID" value="KAH7369266.1"/>
    <property type="molecule type" value="Genomic_DNA"/>
</dbReference>
<evidence type="ECO:0000256" key="3">
    <source>
        <dbReference type="ARBA" id="ARBA00011964"/>
    </source>
</evidence>
<dbReference type="PANTHER" id="PTHR12646">
    <property type="entry name" value="NOT56 - RELATED"/>
    <property type="match status" value="1"/>
</dbReference>
<dbReference type="AlphaFoldDB" id="A0A8K0TPC4"/>
<reference evidence="15" key="1">
    <citation type="journal article" date="2021" name="Nat. Commun.">
        <title>Genetic determinants of endophytism in the Arabidopsis root mycobiome.</title>
        <authorList>
            <person name="Mesny F."/>
            <person name="Miyauchi S."/>
            <person name="Thiergart T."/>
            <person name="Pickel B."/>
            <person name="Atanasova L."/>
            <person name="Karlsson M."/>
            <person name="Huettel B."/>
            <person name="Barry K.W."/>
            <person name="Haridas S."/>
            <person name="Chen C."/>
            <person name="Bauer D."/>
            <person name="Andreopoulos W."/>
            <person name="Pangilinan J."/>
            <person name="LaButti K."/>
            <person name="Riley R."/>
            <person name="Lipzen A."/>
            <person name="Clum A."/>
            <person name="Drula E."/>
            <person name="Henrissat B."/>
            <person name="Kohler A."/>
            <person name="Grigoriev I.V."/>
            <person name="Martin F.M."/>
            <person name="Hacquard S."/>
        </authorList>
    </citation>
    <scope>NUCLEOTIDE SEQUENCE</scope>
    <source>
        <strain evidence="15">MPI-CAGE-AT-0016</strain>
    </source>
</reference>
<evidence type="ECO:0000256" key="5">
    <source>
        <dbReference type="ARBA" id="ARBA00022676"/>
    </source>
</evidence>
<comment type="catalytic activity">
    <reaction evidence="12 14">
        <text>an alpha-D-Man-(1-&gt;2)-alpha-D-Man-(1-&gt;2)-alpha-D-Man-(1-&gt;3)-[alpha-D-Man-(1-&gt;6)]-beta-D-Man-(1-&gt;4)-beta-D-GlcNAc-(1-&gt;4)-alpha-D-GlcNAc-diphospho-di-trans,poly-cis-dolichol + a di-trans,poly-cis-dolichyl beta-D-mannosyl phosphate = an alpha-D-Man-(1-&gt;2)-alpha-D-Man-(1-&gt;2)-alpha-D-Man-(1-&gt;3)-[alpha-D-Man-(1-&gt;3)-alpha-D-Man-(1-&gt;6)]-beta-D-Man-(1-&gt;4)-beta-D-GlcNAc-(1-&gt;4)-alpha-D-GlcNAc-diphospho-di-trans,poly-cis-dolichol + a di-trans,poly-cis-dolichyl phosphate + H(+)</text>
        <dbReference type="Rhea" id="RHEA:29527"/>
        <dbReference type="Rhea" id="RHEA-COMP:19498"/>
        <dbReference type="Rhea" id="RHEA-COMP:19501"/>
        <dbReference type="Rhea" id="RHEA-COMP:19516"/>
        <dbReference type="Rhea" id="RHEA-COMP:19517"/>
        <dbReference type="ChEBI" id="CHEBI:15378"/>
        <dbReference type="ChEBI" id="CHEBI:57683"/>
        <dbReference type="ChEBI" id="CHEBI:58211"/>
        <dbReference type="ChEBI" id="CHEBI:132515"/>
        <dbReference type="ChEBI" id="CHEBI:132516"/>
        <dbReference type="EC" id="2.4.1.258"/>
    </reaction>
    <physiologicalReaction direction="left-to-right" evidence="12 14">
        <dbReference type="Rhea" id="RHEA:29528"/>
    </physiologicalReaction>
</comment>
<keyword evidence="16" id="KW-1185">Reference proteome</keyword>
<comment type="caution">
    <text evidence="15">The sequence shown here is derived from an EMBL/GenBank/DDBJ whole genome shotgun (WGS) entry which is preliminary data.</text>
</comment>
<dbReference type="EC" id="2.4.1.258" evidence="3 14"/>
<feature type="transmembrane region" description="Helical" evidence="14">
    <location>
        <begin position="395"/>
        <end position="414"/>
    </location>
</feature>
<evidence type="ECO:0000256" key="9">
    <source>
        <dbReference type="ARBA" id="ARBA00022989"/>
    </source>
</evidence>
<evidence type="ECO:0000256" key="13">
    <source>
        <dbReference type="ARBA" id="ARBA00093457"/>
    </source>
</evidence>
<comment type="similarity">
    <text evidence="13">Belongs to the glycosyltransferase ALG3 family.</text>
</comment>
<dbReference type="PANTHER" id="PTHR12646:SF0">
    <property type="entry name" value="DOL-P-MAN:MAN(5)GLCNAC(2)-PP-DOL ALPHA-1,3-MANNOSYLTRANSFERASE"/>
    <property type="match status" value="1"/>
</dbReference>
<protein>
    <recommendedName>
        <fullName evidence="4 14">Dol-P-Man:Man(5)GlcNAc(2)-PP-Dol alpha-1,3-mannosyltransferase</fullName>
        <ecNumber evidence="3 14">2.4.1.258</ecNumber>
    </recommendedName>
    <alternativeName>
        <fullName evidence="14">Dol-P-Man-dependent alpha(1-3)-mannosyltransferase</fullName>
    </alternativeName>
</protein>
<evidence type="ECO:0000256" key="7">
    <source>
        <dbReference type="ARBA" id="ARBA00022692"/>
    </source>
</evidence>
<keyword evidence="9 14" id="KW-1133">Transmembrane helix</keyword>
<evidence type="ECO:0000256" key="10">
    <source>
        <dbReference type="ARBA" id="ARBA00023136"/>
    </source>
</evidence>
<keyword evidence="10 14" id="KW-0472">Membrane</keyword>
<evidence type="ECO:0000256" key="8">
    <source>
        <dbReference type="ARBA" id="ARBA00022824"/>
    </source>
</evidence>
<gene>
    <name evidence="15" type="ORF">B0T11DRAFT_305329</name>
</gene>
<comment type="pathway">
    <text evidence="2 14">Protein modification; protein glycosylation.</text>
</comment>
<name>A0A8K0TPC4_9PEZI</name>
<feature type="transmembrane region" description="Helical" evidence="14">
    <location>
        <begin position="218"/>
        <end position="236"/>
    </location>
</feature>
<comment type="function">
    <text evidence="11 14">Dol-P-Man:Man(5)GlcNAc(2)-PP-Dol alpha-1,3-mannosyltransferase that operates in the biosynthetic pathway of dolichol-linked oligosaccharides, the glycan precursors employed in protein asparagine (N)-glycosylation. The assembly of dolichol-linked oligosaccharides begins on the cytosolic side of the endoplasmic reticulum membrane and finishes in its lumen. The sequential addition of sugars to dolichol pyrophosphate produces dolichol-linked oligosaccharides containing fourteen sugars, including two GlcNAcs, nine mannoses and three glucoses. Once assembled, the oligosaccharide is transferred from the lipid to nascent proteins by oligosaccharyltransferases. In the lumen of the endoplasmic reticulum, adds the first dolichyl beta-D-mannosyl phosphate derived mannose in an alpha-1,3 linkage to Man(5)GlcNAc(2)-PP-dolichol to produce Man(6)GlcNAc(2)-PP-dolichol.</text>
</comment>
<sequence length="439" mass="48947">MASDKTPAQARSVFGQLADIANGKHKLSRFIPPALLAFDALLCVAVLLKVPYTEIDWKAYMEQVEQFVGGQRDYTKIQGGTGPLVYPAAHVYLYTALYYLTDKGRNIFLAQSIFAVIYLATVATVMAVYRQGKAPPYLLPLLVLSKRLHSIFILRCFNDGLATLFLWLALYFVQRRNWAVGALLYSWGVGIKMSLLLSLPGLAVVLFLARGLGGSFKLAWLMVQVQVAIGVPFWGASVRGYLGRAFELSRQFLYKWTVNWRFVPEATFLSKEFSIALLAGHASVLALFVVTRWLRPAQKPLSAMVPAFLKARSPFTPLEEIQVSGYVTAKYSLTTVLTANLVGLLFARSLHYQFYAYLAWSTPYLLWRGGLPFPLICLLWGAQEWAWNVFPSTDVSSAVVVGVMTITVASVWFGTADEELEIAPLPRPPTVKKVHAKDR</sequence>
<dbReference type="Pfam" id="PF05208">
    <property type="entry name" value="ALG3"/>
    <property type="match status" value="1"/>
</dbReference>
<dbReference type="OrthoDB" id="20028at2759"/>
<dbReference type="GO" id="GO:0052925">
    <property type="term" value="F:dol-P-Man:Man(5)GlcNAc(2)-PP-Dol alpha-1,3-mannosyltransferase activity"/>
    <property type="evidence" value="ECO:0007669"/>
    <property type="project" value="UniProtKB-EC"/>
</dbReference>
<feature type="transmembrane region" description="Helical" evidence="14">
    <location>
        <begin position="185"/>
        <end position="209"/>
    </location>
</feature>
<proteinExistence type="inferred from homology"/>
<evidence type="ECO:0000256" key="1">
    <source>
        <dbReference type="ARBA" id="ARBA00004477"/>
    </source>
</evidence>
<keyword evidence="7 14" id="KW-0812">Transmembrane</keyword>
<dbReference type="Proteomes" id="UP000813385">
    <property type="component" value="Unassembled WGS sequence"/>
</dbReference>
<evidence type="ECO:0000313" key="16">
    <source>
        <dbReference type="Proteomes" id="UP000813385"/>
    </source>
</evidence>
<feature type="transmembrane region" description="Helical" evidence="14">
    <location>
        <begin position="84"/>
        <end position="101"/>
    </location>
</feature>
<dbReference type="UniPathway" id="UPA00378"/>
<dbReference type="InterPro" id="IPR007873">
    <property type="entry name" value="Glycosyltransferase_ALG3"/>
</dbReference>
<feature type="transmembrane region" description="Helical" evidence="14">
    <location>
        <begin position="150"/>
        <end position="173"/>
    </location>
</feature>
<accession>A0A8K0TPC4</accession>
<evidence type="ECO:0000256" key="12">
    <source>
        <dbReference type="ARBA" id="ARBA00049506"/>
    </source>
</evidence>
<feature type="transmembrane region" description="Helical" evidence="14">
    <location>
        <begin position="30"/>
        <end position="48"/>
    </location>
</feature>
<feature type="transmembrane region" description="Helical" evidence="14">
    <location>
        <begin position="107"/>
        <end position="129"/>
    </location>
</feature>
<evidence type="ECO:0000256" key="2">
    <source>
        <dbReference type="ARBA" id="ARBA00004922"/>
    </source>
</evidence>
<keyword evidence="5 14" id="KW-0328">Glycosyltransferase</keyword>
<feature type="transmembrane region" description="Helical" evidence="14">
    <location>
        <begin position="273"/>
        <end position="294"/>
    </location>
</feature>
<dbReference type="GO" id="GO:0005789">
    <property type="term" value="C:endoplasmic reticulum membrane"/>
    <property type="evidence" value="ECO:0007669"/>
    <property type="project" value="UniProtKB-SubCell"/>
</dbReference>
<keyword evidence="8 14" id="KW-0256">Endoplasmic reticulum</keyword>
<keyword evidence="6 14" id="KW-0808">Transferase</keyword>
<evidence type="ECO:0000313" key="15">
    <source>
        <dbReference type="EMBL" id="KAH7369266.1"/>
    </source>
</evidence>
<evidence type="ECO:0000256" key="6">
    <source>
        <dbReference type="ARBA" id="ARBA00022679"/>
    </source>
</evidence>